<dbReference type="Proteomes" id="UP000095463">
    <property type="component" value="Unassembled WGS sequence"/>
</dbReference>
<name>A0A1E5XJU4_9HYPH</name>
<dbReference type="AlphaFoldDB" id="A0A1E5XJU4"/>
<comment type="caution">
    <text evidence="3">The sequence shown here is derived from an EMBL/GenBank/DDBJ whole genome shotgun (WGS) entry which is preliminary data.</text>
</comment>
<dbReference type="PANTHER" id="PTHR38590:SF1">
    <property type="entry name" value="BLL0828 PROTEIN"/>
    <property type="match status" value="1"/>
</dbReference>
<evidence type="ECO:0000259" key="2">
    <source>
        <dbReference type="Pfam" id="PF04480"/>
    </source>
</evidence>
<dbReference type="InterPro" id="IPR047216">
    <property type="entry name" value="Endonuclease_DUF559_bact"/>
</dbReference>
<proteinExistence type="predicted"/>
<dbReference type="CDD" id="cd01038">
    <property type="entry name" value="Endonuclease_DUF559"/>
    <property type="match status" value="1"/>
</dbReference>
<dbReference type="Pfam" id="PF04480">
    <property type="entry name" value="DUF559"/>
    <property type="match status" value="1"/>
</dbReference>
<dbReference type="Gene3D" id="3.40.960.10">
    <property type="entry name" value="VSR Endonuclease"/>
    <property type="match status" value="1"/>
</dbReference>
<feature type="region of interest" description="Disordered" evidence="1">
    <location>
        <begin position="125"/>
        <end position="148"/>
    </location>
</feature>
<dbReference type="InterPro" id="IPR007569">
    <property type="entry name" value="DUF559"/>
</dbReference>
<accession>A0A1E5XJU4</accession>
<evidence type="ECO:0000313" key="3">
    <source>
        <dbReference type="EMBL" id="OEO28859.1"/>
    </source>
</evidence>
<evidence type="ECO:0000256" key="1">
    <source>
        <dbReference type="SAM" id="MobiDB-lite"/>
    </source>
</evidence>
<gene>
    <name evidence="3" type="ORF">VW23_002700</name>
</gene>
<keyword evidence="4" id="KW-1185">Reference proteome</keyword>
<sequence>MRGSHGDPKIRKRARGLRAQPTDAEARLWSRLRDRRLGGFKFVRQYAIGQYFADFVCREAMLIVEVDGGQHSASASDARRTRYLNDQGFSVLRFWNNEVIENTDGVLEALLLTLHNCPSPDWRFAPATLSPEGRGDAAAPSEHDLKDQ</sequence>
<reference evidence="3 4" key="1">
    <citation type="journal article" date="2015" name="Genome Announc.">
        <title>Genome Assemblies of Three Soil-Associated Devosia species: D. insulae, D. limi, and D. soli.</title>
        <authorList>
            <person name="Hassan Y.I."/>
            <person name="Lepp D."/>
            <person name="Zhou T."/>
        </authorList>
    </citation>
    <scope>NUCLEOTIDE SEQUENCE [LARGE SCALE GENOMIC DNA]</scope>
    <source>
        <strain evidence="3 4">DS-56</strain>
    </source>
</reference>
<dbReference type="RefSeq" id="WP_069911854.1">
    <property type="nucleotide sequence ID" value="NZ_LAJE02000352.1"/>
</dbReference>
<organism evidence="3 4">
    <name type="scientific">Devosia insulae DS-56</name>
    <dbReference type="NCBI Taxonomy" id="1116389"/>
    <lineage>
        <taxon>Bacteria</taxon>
        <taxon>Pseudomonadati</taxon>
        <taxon>Pseudomonadota</taxon>
        <taxon>Alphaproteobacteria</taxon>
        <taxon>Hyphomicrobiales</taxon>
        <taxon>Devosiaceae</taxon>
        <taxon>Devosia</taxon>
    </lineage>
</organism>
<feature type="domain" description="DUF559" evidence="2">
    <location>
        <begin position="10"/>
        <end position="114"/>
    </location>
</feature>
<dbReference type="PANTHER" id="PTHR38590">
    <property type="entry name" value="BLL0828 PROTEIN"/>
    <property type="match status" value="1"/>
</dbReference>
<dbReference type="EMBL" id="LAJE02000352">
    <property type="protein sequence ID" value="OEO28859.1"/>
    <property type="molecule type" value="Genomic_DNA"/>
</dbReference>
<protein>
    <recommendedName>
        <fullName evidence="2">DUF559 domain-containing protein</fullName>
    </recommendedName>
</protein>
<dbReference type="SUPFAM" id="SSF52980">
    <property type="entry name" value="Restriction endonuclease-like"/>
    <property type="match status" value="1"/>
</dbReference>
<evidence type="ECO:0000313" key="4">
    <source>
        <dbReference type="Proteomes" id="UP000095463"/>
    </source>
</evidence>
<dbReference type="InterPro" id="IPR011335">
    <property type="entry name" value="Restrct_endonuc-II-like"/>
</dbReference>